<dbReference type="RefSeq" id="WP_378194127.1">
    <property type="nucleotide sequence ID" value="NZ_JBHLZP010000005.1"/>
</dbReference>
<dbReference type="InterPro" id="IPR013216">
    <property type="entry name" value="Methyltransf_11"/>
</dbReference>
<organism evidence="2 3">
    <name type="scientific">Actinoallomurus acaciae</name>
    <dbReference type="NCBI Taxonomy" id="502577"/>
    <lineage>
        <taxon>Bacteria</taxon>
        <taxon>Bacillati</taxon>
        <taxon>Actinomycetota</taxon>
        <taxon>Actinomycetes</taxon>
        <taxon>Streptosporangiales</taxon>
        <taxon>Thermomonosporaceae</taxon>
        <taxon>Actinoallomurus</taxon>
    </lineage>
</organism>
<evidence type="ECO:0000313" key="3">
    <source>
        <dbReference type="Proteomes" id="UP001589627"/>
    </source>
</evidence>
<comment type="caution">
    <text evidence="2">The sequence shown here is derived from an EMBL/GenBank/DDBJ whole genome shotgun (WGS) entry which is preliminary data.</text>
</comment>
<sequence length="212" mass="23025">MSHRHPLFARYYARTSQVLERGVGAYRAKLLNGLSGRVIEVGAGNGLNFAHYPDMVTEVIAVEPEPHLRSIAETSARQATVPITVVDGLADHLPAADGSCDAAVASLVLCSVPDEDTALAEIHRVLRPGGELRFFEHVRAATSGRRRLQKALDSTVWPWFAGGCHCGRDTRAAIERAGFVIDRIDRLTTEDTQIPFPATPQILGTALRPPVE</sequence>
<evidence type="ECO:0000313" key="2">
    <source>
        <dbReference type="EMBL" id="MFB9830975.1"/>
    </source>
</evidence>
<dbReference type="CDD" id="cd02440">
    <property type="entry name" value="AdoMet_MTases"/>
    <property type="match status" value="1"/>
</dbReference>
<dbReference type="EMBL" id="JBHLZP010000005">
    <property type="protein sequence ID" value="MFB9830975.1"/>
    <property type="molecule type" value="Genomic_DNA"/>
</dbReference>
<dbReference type="SUPFAM" id="SSF53335">
    <property type="entry name" value="S-adenosyl-L-methionine-dependent methyltransferases"/>
    <property type="match status" value="1"/>
</dbReference>
<feature type="domain" description="Methyltransferase type 11" evidence="1">
    <location>
        <begin position="40"/>
        <end position="133"/>
    </location>
</feature>
<evidence type="ECO:0000259" key="1">
    <source>
        <dbReference type="Pfam" id="PF08241"/>
    </source>
</evidence>
<accession>A0ABV5Y7H4</accession>
<dbReference type="Proteomes" id="UP001589627">
    <property type="component" value="Unassembled WGS sequence"/>
</dbReference>
<dbReference type="EC" id="2.1.1.-" evidence="2"/>
<dbReference type="InterPro" id="IPR052356">
    <property type="entry name" value="Thiol_S-MT"/>
</dbReference>
<reference evidence="2 3" key="1">
    <citation type="submission" date="2024-09" db="EMBL/GenBank/DDBJ databases">
        <authorList>
            <person name="Sun Q."/>
            <person name="Mori K."/>
        </authorList>
    </citation>
    <scope>NUCLEOTIDE SEQUENCE [LARGE SCALE GENOMIC DNA]</scope>
    <source>
        <strain evidence="2 3">TBRC 0563</strain>
    </source>
</reference>
<dbReference type="Gene3D" id="3.40.50.150">
    <property type="entry name" value="Vaccinia Virus protein VP39"/>
    <property type="match status" value="1"/>
</dbReference>
<dbReference type="GO" id="GO:0032259">
    <property type="term" value="P:methylation"/>
    <property type="evidence" value="ECO:0007669"/>
    <property type="project" value="UniProtKB-KW"/>
</dbReference>
<protein>
    <submittedName>
        <fullName evidence="2">Class I SAM-dependent methyltransferase</fullName>
        <ecNumber evidence="2">2.1.1.-</ecNumber>
    </submittedName>
</protein>
<dbReference type="PANTHER" id="PTHR45036:SF1">
    <property type="entry name" value="METHYLTRANSFERASE LIKE 7A"/>
    <property type="match status" value="1"/>
</dbReference>
<keyword evidence="3" id="KW-1185">Reference proteome</keyword>
<keyword evidence="2" id="KW-0808">Transferase</keyword>
<gene>
    <name evidence="2" type="ORF">ACFFNX_02070</name>
</gene>
<keyword evidence="2" id="KW-0489">Methyltransferase</keyword>
<proteinExistence type="predicted"/>
<dbReference type="InterPro" id="IPR029063">
    <property type="entry name" value="SAM-dependent_MTases_sf"/>
</dbReference>
<dbReference type="GO" id="GO:0008168">
    <property type="term" value="F:methyltransferase activity"/>
    <property type="evidence" value="ECO:0007669"/>
    <property type="project" value="UniProtKB-KW"/>
</dbReference>
<name>A0ABV5Y7H4_9ACTN</name>
<dbReference type="Pfam" id="PF08241">
    <property type="entry name" value="Methyltransf_11"/>
    <property type="match status" value="1"/>
</dbReference>
<dbReference type="PANTHER" id="PTHR45036">
    <property type="entry name" value="METHYLTRANSFERASE LIKE 7B"/>
    <property type="match status" value="1"/>
</dbReference>